<evidence type="ECO:0000313" key="3">
    <source>
        <dbReference type="Proteomes" id="UP000181980"/>
    </source>
</evidence>
<feature type="region of interest" description="Disordered" evidence="1">
    <location>
        <begin position="624"/>
        <end position="651"/>
    </location>
</feature>
<name>A0A1H5H6L9_9ACTN</name>
<dbReference type="Proteomes" id="UP000181980">
    <property type="component" value="Unassembled WGS sequence"/>
</dbReference>
<keyword evidence="3" id="KW-1185">Reference proteome</keyword>
<dbReference type="STRING" id="561176.SAMN04488561_0769"/>
<dbReference type="AlphaFoldDB" id="A0A1H5H6L9"/>
<dbReference type="CDD" id="cd00761">
    <property type="entry name" value="Glyco_tranf_GTA_type"/>
    <property type="match status" value="1"/>
</dbReference>
<dbReference type="Gene3D" id="3.90.550.10">
    <property type="entry name" value="Spore Coat Polysaccharide Biosynthesis Protein SpsA, Chain A"/>
    <property type="match status" value="1"/>
</dbReference>
<reference evidence="3" key="1">
    <citation type="submission" date="2016-10" db="EMBL/GenBank/DDBJ databases">
        <authorList>
            <person name="Varghese N."/>
            <person name="Submissions S."/>
        </authorList>
    </citation>
    <scope>NUCLEOTIDE SEQUENCE [LARGE SCALE GENOMIC DNA]</scope>
    <source>
        <strain evidence="3">DSM 45237</strain>
    </source>
</reference>
<dbReference type="RefSeq" id="WP_074946133.1">
    <property type="nucleotide sequence ID" value="NZ_FNUC01000003.1"/>
</dbReference>
<dbReference type="SUPFAM" id="SSF53448">
    <property type="entry name" value="Nucleotide-diphospho-sugar transferases"/>
    <property type="match status" value="1"/>
</dbReference>
<sequence length="651" mass="70638">MSSDDELIDSVSGRECTTVIGFSELFDGDLKRLAPTPWERVLVVADSVTALRSVLPQLVAMDCEARVIDVVVGGRPRPGLLTVPPRTVAGRIVSVAQLVSVDKPVRTRHARLTVRFRSVVRLGDALAAVLQSRPGRFQRPTAGLRVGIAHDRPEAMTWACGDPSSIRLSPDQQPSDDGGPGRVDVVLGAAGGTRHGVRTLQVGGQERRPTWTEVIGAHRQSLERFVSLTRTDELLPPVDTDVLRPIGFLPDSTDDAVWLRRMSSTTVPRLALVDGNGRPSAPFDAWSGLSDRVVDQVRSYRAVHDDPWVHDGPVQQASFLVQAACAALPVLAGRLSDTVRRLVGDPLALAFESVAAADLDDRVRREAYCMDIRRLAFERHGARRRWAAIAERLRRPVTPPASVSVVLATRRPELLPRAAQQVAAQDWPNIELVVGLHGFNREHPRVRELESTYEGSLVIAEIPAKRVLGDMLNDLSALASGELITKMDDDDWYSRHHVTDLVHAAEYSAAEVVGAGAEFLYLEALDLTVRRHRASGHCYAPRVPGAALLLGKDTLAAVGGWRPSQRGVDTALAQAVLDSGGSMYRSHGLSIVVMRAAQGHTWDPGVEYFLLGDVDQWPGFAPPPGIAGPPPAPRALPVSWFDRPRAASGTS</sequence>
<evidence type="ECO:0008006" key="4">
    <source>
        <dbReference type="Google" id="ProtNLM"/>
    </source>
</evidence>
<dbReference type="InterPro" id="IPR029044">
    <property type="entry name" value="Nucleotide-diphossugar_trans"/>
</dbReference>
<accession>A0A1H5H6L9</accession>
<dbReference type="OrthoDB" id="6713581at2"/>
<proteinExistence type="predicted"/>
<evidence type="ECO:0000313" key="2">
    <source>
        <dbReference type="EMBL" id="SEE23643.1"/>
    </source>
</evidence>
<organism evidence="2 3">
    <name type="scientific">Jiangella alba</name>
    <dbReference type="NCBI Taxonomy" id="561176"/>
    <lineage>
        <taxon>Bacteria</taxon>
        <taxon>Bacillati</taxon>
        <taxon>Actinomycetota</taxon>
        <taxon>Actinomycetes</taxon>
        <taxon>Jiangellales</taxon>
        <taxon>Jiangellaceae</taxon>
        <taxon>Jiangella</taxon>
    </lineage>
</organism>
<gene>
    <name evidence="2" type="ORF">SAMN04488561_0769</name>
</gene>
<evidence type="ECO:0000256" key="1">
    <source>
        <dbReference type="SAM" id="MobiDB-lite"/>
    </source>
</evidence>
<dbReference type="EMBL" id="FNUC01000003">
    <property type="protein sequence ID" value="SEE23643.1"/>
    <property type="molecule type" value="Genomic_DNA"/>
</dbReference>
<feature type="compositionally biased region" description="Pro residues" evidence="1">
    <location>
        <begin position="624"/>
        <end position="634"/>
    </location>
</feature>
<protein>
    <recommendedName>
        <fullName evidence="4">Glycosyl transferase family 2</fullName>
    </recommendedName>
</protein>